<dbReference type="AlphaFoldDB" id="A0A2V1D6D6"/>
<keyword evidence="2" id="KW-1185">Reference proteome</keyword>
<evidence type="ECO:0000313" key="1">
    <source>
        <dbReference type="EMBL" id="PVH93612.1"/>
    </source>
</evidence>
<name>A0A2V1D6D6_9PLEO</name>
<accession>A0A2V1D6D6</accession>
<dbReference type="OrthoDB" id="10435760at2759"/>
<dbReference type="Proteomes" id="UP000244855">
    <property type="component" value="Unassembled WGS sequence"/>
</dbReference>
<protein>
    <submittedName>
        <fullName evidence="1">Uncharacterized protein</fullName>
    </submittedName>
</protein>
<gene>
    <name evidence="1" type="ORF">DM02DRAFT_733022</name>
</gene>
<dbReference type="EMBL" id="KZ805578">
    <property type="protein sequence ID" value="PVH93612.1"/>
    <property type="molecule type" value="Genomic_DNA"/>
</dbReference>
<reference evidence="1 2" key="1">
    <citation type="journal article" date="2018" name="Sci. Rep.">
        <title>Comparative genomics provides insights into the lifestyle and reveals functional heterogeneity of dark septate endophytic fungi.</title>
        <authorList>
            <person name="Knapp D.G."/>
            <person name="Nemeth J.B."/>
            <person name="Barry K."/>
            <person name="Hainaut M."/>
            <person name="Henrissat B."/>
            <person name="Johnson J."/>
            <person name="Kuo A."/>
            <person name="Lim J.H.P."/>
            <person name="Lipzen A."/>
            <person name="Nolan M."/>
            <person name="Ohm R.A."/>
            <person name="Tamas L."/>
            <person name="Grigoriev I.V."/>
            <person name="Spatafora J.W."/>
            <person name="Nagy L.G."/>
            <person name="Kovacs G.M."/>
        </authorList>
    </citation>
    <scope>NUCLEOTIDE SEQUENCE [LARGE SCALE GENOMIC DNA]</scope>
    <source>
        <strain evidence="1 2">DSE2036</strain>
    </source>
</reference>
<proteinExistence type="predicted"/>
<organism evidence="1 2">
    <name type="scientific">Periconia macrospinosa</name>
    <dbReference type="NCBI Taxonomy" id="97972"/>
    <lineage>
        <taxon>Eukaryota</taxon>
        <taxon>Fungi</taxon>
        <taxon>Dikarya</taxon>
        <taxon>Ascomycota</taxon>
        <taxon>Pezizomycotina</taxon>
        <taxon>Dothideomycetes</taxon>
        <taxon>Pleosporomycetidae</taxon>
        <taxon>Pleosporales</taxon>
        <taxon>Massarineae</taxon>
        <taxon>Periconiaceae</taxon>
        <taxon>Periconia</taxon>
    </lineage>
</organism>
<evidence type="ECO:0000313" key="2">
    <source>
        <dbReference type="Proteomes" id="UP000244855"/>
    </source>
</evidence>
<sequence>MEALQTALPTELLDKVLDCLLLSWTYNELVEFCDLASLSRASSAALFERWIKLQQDDFGPKKISGTPELLFLEQHVETLRKLSVSVTCFVKFDKTIMWWMTSESGQAPKDFCEDNCPHCGKNVRFSASELPIPNSYMVLCFVPGTAATAELTRGTLEIVRLDLIRILSERANQITRNFVYGCLNKKGFSGEPNCGCFQIQCGRCLEGERKRFVVLQGKFGEGCVHGWTALTPVSERSLHHEVAFRKFLVDKRYSCLFQELESSGGF</sequence>